<dbReference type="FunFam" id="3.40.50.720:FF:000702">
    <property type="entry name" value="NADH dehydrogenase (Ubiquinone)"/>
    <property type="match status" value="1"/>
</dbReference>
<gene>
    <name evidence="2" type="ORF">AVDCRST_MAG49-3286</name>
</gene>
<name>A0A6J4V5X2_9BACT</name>
<dbReference type="SUPFAM" id="SSF51735">
    <property type="entry name" value="NAD(P)-binding Rossmann-fold domains"/>
    <property type="match status" value="1"/>
</dbReference>
<evidence type="ECO:0000313" key="2">
    <source>
        <dbReference type="EMBL" id="CAA9568126.1"/>
    </source>
</evidence>
<dbReference type="InterPro" id="IPR036291">
    <property type="entry name" value="NAD(P)-bd_dom_sf"/>
</dbReference>
<dbReference type="AlphaFoldDB" id="A0A6J4V5X2"/>
<dbReference type="Gene3D" id="3.40.50.720">
    <property type="entry name" value="NAD(P)-binding Rossmann-like Domain"/>
    <property type="match status" value="1"/>
</dbReference>
<sequence length="324" mass="34283">MSASAPAPASSIAAAGKAAPVTGRVFVTGGTGYVGGNLRRALGGRPLRLLVRDPDRVAHLRSADVELVGGDVTDPASLRGAMDGCEAVIHLVAIIAEGGGATFDRVIRGGTEHVVVEAQRAGVRRFVQMSALGAKDDPRFPYMRAKWGAEQAVQGAGIPWTIFRPSVIFGPGDEFINALAGLVRTFPVIPVVGDGKTKFMPVAVGEVAEAFRRALDDPETAGQTYDLGGAKVYGYEEMLDVIAAKLGKKKPKVHVPVALMMPVVKLSKPLPKAIRPPVTEEQLKMLALDNSSPRSATARMIGRPPQRLEDGIDYILPGADNRRP</sequence>
<dbReference type="CDD" id="cd05271">
    <property type="entry name" value="NDUFA9_like_SDR_a"/>
    <property type="match status" value="1"/>
</dbReference>
<accession>A0A6J4V5X2</accession>
<dbReference type="PANTHER" id="PTHR12126:SF11">
    <property type="entry name" value="NADH DEHYDROGENASE [UBIQUINONE] 1 ALPHA SUBCOMPLEX SUBUNIT 9, MITOCHONDRIAL"/>
    <property type="match status" value="1"/>
</dbReference>
<feature type="domain" description="NAD(P)-binding" evidence="1">
    <location>
        <begin position="29"/>
        <end position="167"/>
    </location>
</feature>
<dbReference type="PANTHER" id="PTHR12126">
    <property type="entry name" value="NADH-UBIQUINONE OXIDOREDUCTASE 39 KDA SUBUNIT-RELATED"/>
    <property type="match status" value="1"/>
</dbReference>
<protein>
    <recommendedName>
        <fullName evidence="1">NAD(P)-binding domain-containing protein</fullName>
    </recommendedName>
</protein>
<evidence type="ECO:0000259" key="1">
    <source>
        <dbReference type="Pfam" id="PF13460"/>
    </source>
</evidence>
<dbReference type="EMBL" id="CADCWG010000219">
    <property type="protein sequence ID" value="CAA9568126.1"/>
    <property type="molecule type" value="Genomic_DNA"/>
</dbReference>
<organism evidence="2">
    <name type="scientific">uncultured Thermomicrobiales bacterium</name>
    <dbReference type="NCBI Taxonomy" id="1645740"/>
    <lineage>
        <taxon>Bacteria</taxon>
        <taxon>Pseudomonadati</taxon>
        <taxon>Thermomicrobiota</taxon>
        <taxon>Thermomicrobia</taxon>
        <taxon>Thermomicrobiales</taxon>
        <taxon>environmental samples</taxon>
    </lineage>
</organism>
<dbReference type="InterPro" id="IPR016040">
    <property type="entry name" value="NAD(P)-bd_dom"/>
</dbReference>
<dbReference type="Pfam" id="PF13460">
    <property type="entry name" value="NAD_binding_10"/>
    <property type="match status" value="1"/>
</dbReference>
<reference evidence="2" key="1">
    <citation type="submission" date="2020-02" db="EMBL/GenBank/DDBJ databases">
        <authorList>
            <person name="Meier V. D."/>
        </authorList>
    </citation>
    <scope>NUCLEOTIDE SEQUENCE</scope>
    <source>
        <strain evidence="2">AVDCRST_MAG49</strain>
    </source>
</reference>
<dbReference type="InterPro" id="IPR051207">
    <property type="entry name" value="ComplexI_NDUFA9_subunit"/>
</dbReference>
<proteinExistence type="predicted"/>
<dbReference type="GO" id="GO:0044877">
    <property type="term" value="F:protein-containing complex binding"/>
    <property type="evidence" value="ECO:0007669"/>
    <property type="project" value="TreeGrafter"/>
</dbReference>